<protein>
    <submittedName>
        <fullName evidence="2">Uncharacterized protein</fullName>
    </submittedName>
</protein>
<evidence type="ECO:0000313" key="3">
    <source>
        <dbReference type="Proteomes" id="UP001497382"/>
    </source>
</evidence>
<name>A0AAV2BUI0_9ARAC</name>
<feature type="transmembrane region" description="Helical" evidence="1">
    <location>
        <begin position="116"/>
        <end position="135"/>
    </location>
</feature>
<sequence length="161" mass="17948">MEVHQKPKATPAMILKVVGLANSMALGFGAAFYAGYNSLPYVLVPCIFLEISCSSCFVLIRRYLMGTLFQGQNPNTMKGAFWLGCVMLAVSIVGCFVFGITGFVKIEGFVYKAYGLYAALVPCLLAVVWSCVLVYDAKYYWRLWQRELGNRMAGNHIIFRP</sequence>
<proteinExistence type="predicted"/>
<dbReference type="EMBL" id="CAXIEN010000501">
    <property type="protein sequence ID" value="CAL1299436.1"/>
    <property type="molecule type" value="Genomic_DNA"/>
</dbReference>
<feature type="transmembrane region" description="Helical" evidence="1">
    <location>
        <begin position="39"/>
        <end position="60"/>
    </location>
</feature>
<feature type="transmembrane region" description="Helical" evidence="1">
    <location>
        <begin position="12"/>
        <end position="33"/>
    </location>
</feature>
<keyword evidence="3" id="KW-1185">Reference proteome</keyword>
<dbReference type="AlphaFoldDB" id="A0AAV2BUI0"/>
<evidence type="ECO:0000256" key="1">
    <source>
        <dbReference type="SAM" id="Phobius"/>
    </source>
</evidence>
<feature type="transmembrane region" description="Helical" evidence="1">
    <location>
        <begin position="81"/>
        <end position="104"/>
    </location>
</feature>
<keyword evidence="1" id="KW-0472">Membrane</keyword>
<dbReference type="Proteomes" id="UP001497382">
    <property type="component" value="Unassembled WGS sequence"/>
</dbReference>
<gene>
    <name evidence="2" type="ORF">LARSCL_LOCUS21361</name>
</gene>
<reference evidence="2 3" key="1">
    <citation type="submission" date="2024-04" db="EMBL/GenBank/DDBJ databases">
        <authorList>
            <person name="Rising A."/>
            <person name="Reimegard J."/>
            <person name="Sonavane S."/>
            <person name="Akerstrom W."/>
            <person name="Nylinder S."/>
            <person name="Hedman E."/>
            <person name="Kallberg Y."/>
        </authorList>
    </citation>
    <scope>NUCLEOTIDE SEQUENCE [LARGE SCALE GENOMIC DNA]</scope>
</reference>
<organism evidence="2 3">
    <name type="scientific">Larinioides sclopetarius</name>
    <dbReference type="NCBI Taxonomy" id="280406"/>
    <lineage>
        <taxon>Eukaryota</taxon>
        <taxon>Metazoa</taxon>
        <taxon>Ecdysozoa</taxon>
        <taxon>Arthropoda</taxon>
        <taxon>Chelicerata</taxon>
        <taxon>Arachnida</taxon>
        <taxon>Araneae</taxon>
        <taxon>Araneomorphae</taxon>
        <taxon>Entelegynae</taxon>
        <taxon>Araneoidea</taxon>
        <taxon>Araneidae</taxon>
        <taxon>Larinioides</taxon>
    </lineage>
</organism>
<accession>A0AAV2BUI0</accession>
<evidence type="ECO:0000313" key="2">
    <source>
        <dbReference type="EMBL" id="CAL1299436.1"/>
    </source>
</evidence>
<keyword evidence="1" id="KW-0812">Transmembrane</keyword>
<keyword evidence="1" id="KW-1133">Transmembrane helix</keyword>
<comment type="caution">
    <text evidence="2">The sequence shown here is derived from an EMBL/GenBank/DDBJ whole genome shotgun (WGS) entry which is preliminary data.</text>
</comment>